<organism evidence="5">
    <name type="scientific">Perkinsus marinus (strain ATCC 50983 / TXsc)</name>
    <dbReference type="NCBI Taxonomy" id="423536"/>
    <lineage>
        <taxon>Eukaryota</taxon>
        <taxon>Sar</taxon>
        <taxon>Alveolata</taxon>
        <taxon>Perkinsozoa</taxon>
        <taxon>Perkinsea</taxon>
        <taxon>Perkinsida</taxon>
        <taxon>Perkinsidae</taxon>
        <taxon>Perkinsus</taxon>
    </lineage>
</organism>
<dbReference type="SMART" id="SM00322">
    <property type="entry name" value="KH"/>
    <property type="match status" value="1"/>
</dbReference>
<dbReference type="PROSITE" id="PS50084">
    <property type="entry name" value="KH_TYPE_1"/>
    <property type="match status" value="1"/>
</dbReference>
<dbReference type="Proteomes" id="UP000007800">
    <property type="component" value="Unassembled WGS sequence"/>
</dbReference>
<proteinExistence type="predicted"/>
<dbReference type="OrthoDB" id="5204190at2759"/>
<protein>
    <recommendedName>
        <fullName evidence="3">K Homology domain-containing protein</fullName>
    </recommendedName>
</protein>
<keyword evidence="1" id="KW-0694">RNA-binding</keyword>
<dbReference type="InterPro" id="IPR004088">
    <property type="entry name" value="KH_dom_type_1"/>
</dbReference>
<keyword evidence="5" id="KW-1185">Reference proteome</keyword>
<feature type="compositionally biased region" description="Pro residues" evidence="2">
    <location>
        <begin position="130"/>
        <end position="153"/>
    </location>
</feature>
<dbReference type="SUPFAM" id="SSF54791">
    <property type="entry name" value="Eukaryotic type KH-domain (KH-domain type I)"/>
    <property type="match status" value="1"/>
</dbReference>
<dbReference type="GO" id="GO:0003723">
    <property type="term" value="F:RNA binding"/>
    <property type="evidence" value="ECO:0007669"/>
    <property type="project" value="UniProtKB-UniRule"/>
</dbReference>
<reference evidence="4 5" key="1">
    <citation type="submission" date="2008-07" db="EMBL/GenBank/DDBJ databases">
        <authorList>
            <person name="El-Sayed N."/>
            <person name="Caler E."/>
            <person name="Inman J."/>
            <person name="Amedeo P."/>
            <person name="Hass B."/>
            <person name="Wortman J."/>
        </authorList>
    </citation>
    <scope>NUCLEOTIDE SEQUENCE [LARGE SCALE GENOMIC DNA]</scope>
    <source>
        <strain evidence="5">ATCC 50983 / TXsc</strain>
    </source>
</reference>
<feature type="non-terminal residue" evidence="4">
    <location>
        <position position="178"/>
    </location>
</feature>
<evidence type="ECO:0000313" key="5">
    <source>
        <dbReference type="Proteomes" id="UP000007800"/>
    </source>
</evidence>
<dbReference type="EMBL" id="GG687112">
    <property type="protein sequence ID" value="EEQ97496.1"/>
    <property type="molecule type" value="Genomic_DNA"/>
</dbReference>
<dbReference type="Gene3D" id="3.30.1370.10">
    <property type="entry name" value="K Homology domain, type 1"/>
    <property type="match status" value="1"/>
</dbReference>
<dbReference type="InterPro" id="IPR004087">
    <property type="entry name" value="KH_dom"/>
</dbReference>
<dbReference type="InterPro" id="IPR036612">
    <property type="entry name" value="KH_dom_type_1_sf"/>
</dbReference>
<dbReference type="CDD" id="cd00105">
    <property type="entry name" value="KH-I"/>
    <property type="match status" value="1"/>
</dbReference>
<dbReference type="InParanoid" id="C5M0J6"/>
<feature type="domain" description="K Homology" evidence="3">
    <location>
        <begin position="41"/>
        <end position="117"/>
    </location>
</feature>
<accession>C5M0J6</accession>
<dbReference type="GeneID" id="9055160"/>
<sequence>MPPPFMPPPLTADADPGPPTRGPDGYSWKDLVFETIDPVVPSLAVNLPVPLDRAGLVVGVRGNTVRSLESQCGVEISVAVRDDDPLRDPSTNTTHVHVRGPKYGVYEAMQRIGDLFRYRHPLPEMQGGCLPPPTPLPPPPANVPSELLPPPLPQSMMNHHSAYEANPESLSNVDKPNL</sequence>
<feature type="region of interest" description="Disordered" evidence="2">
    <location>
        <begin position="126"/>
        <end position="178"/>
    </location>
</feature>
<dbReference type="AlphaFoldDB" id="C5M0J6"/>
<dbReference type="RefSeq" id="XP_002764779.1">
    <property type="nucleotide sequence ID" value="XM_002764733.1"/>
</dbReference>
<dbReference type="Pfam" id="PF00013">
    <property type="entry name" value="KH_1"/>
    <property type="match status" value="1"/>
</dbReference>
<evidence type="ECO:0000256" key="2">
    <source>
        <dbReference type="SAM" id="MobiDB-lite"/>
    </source>
</evidence>
<name>C5M0J6_PERM5</name>
<feature type="compositionally biased region" description="Pro residues" evidence="2">
    <location>
        <begin position="1"/>
        <end position="21"/>
    </location>
</feature>
<evidence type="ECO:0000313" key="4">
    <source>
        <dbReference type="EMBL" id="EEQ97496.1"/>
    </source>
</evidence>
<feature type="region of interest" description="Disordered" evidence="2">
    <location>
        <begin position="1"/>
        <end position="25"/>
    </location>
</feature>
<gene>
    <name evidence="4" type="ORF">Pmar_PMAR027474</name>
</gene>
<feature type="compositionally biased region" description="Polar residues" evidence="2">
    <location>
        <begin position="168"/>
        <end position="178"/>
    </location>
</feature>
<evidence type="ECO:0000259" key="3">
    <source>
        <dbReference type="SMART" id="SM00322"/>
    </source>
</evidence>
<evidence type="ECO:0000256" key="1">
    <source>
        <dbReference type="PROSITE-ProRule" id="PRU00117"/>
    </source>
</evidence>